<proteinExistence type="predicted"/>
<accession>A0A0F8YUN0</accession>
<gene>
    <name evidence="1" type="ORF">LCGC14_2775840</name>
</gene>
<feature type="non-terminal residue" evidence="1">
    <location>
        <position position="1"/>
    </location>
</feature>
<protein>
    <recommendedName>
        <fullName evidence="2">Bacteriophage Mu GpT domain-containing protein</fullName>
    </recommendedName>
</protein>
<evidence type="ECO:0000313" key="1">
    <source>
        <dbReference type="EMBL" id="KKK85183.1"/>
    </source>
</evidence>
<organism evidence="1">
    <name type="scientific">marine sediment metagenome</name>
    <dbReference type="NCBI Taxonomy" id="412755"/>
    <lineage>
        <taxon>unclassified sequences</taxon>
        <taxon>metagenomes</taxon>
        <taxon>ecological metagenomes</taxon>
    </lineage>
</organism>
<dbReference type="EMBL" id="LAZR01051425">
    <property type="protein sequence ID" value="KKK85183.1"/>
    <property type="molecule type" value="Genomic_DNA"/>
</dbReference>
<evidence type="ECO:0008006" key="2">
    <source>
        <dbReference type="Google" id="ProtNLM"/>
    </source>
</evidence>
<dbReference type="AlphaFoldDB" id="A0A0F8YUN0"/>
<comment type="caution">
    <text evidence="1">The sequence shown here is derived from an EMBL/GenBank/DDBJ whole genome shotgun (WGS) entry which is preliminary data.</text>
</comment>
<name>A0A0F8YUN0_9ZZZZ</name>
<sequence length="308" mass="35034">VEEKLNELVNEEEQLKNLTPMIPKLFSVQSTQEAFAQFLGISDLPDLLDFDGQYRELSVFPGYKNRIIFPEFGGKVVAERKLIDDGGIGQVYADAQAFVRSASRRAETKAAEFWSGLTNASWDFMESDEAVSIASNLHTTTVPDINTSTGFDNLGVIPFDYDGLHETMYNLRQFRDSNGNQIERGEKVFGILHPDWLTWKVEQTIGTEKGLDAPDMNVNPAHKNLLGNKRFVSIPYSRLDASSINSWTLLDLEGIMRNFVFFNRIKGDYKTHVDRETENLIQTYYKRFGLGAKPNAWREIIHNDIPNP</sequence>
<reference evidence="1" key="1">
    <citation type="journal article" date="2015" name="Nature">
        <title>Complex archaea that bridge the gap between prokaryotes and eukaryotes.</title>
        <authorList>
            <person name="Spang A."/>
            <person name="Saw J.H."/>
            <person name="Jorgensen S.L."/>
            <person name="Zaremba-Niedzwiedzka K."/>
            <person name="Martijn J."/>
            <person name="Lind A.E."/>
            <person name="van Eijk R."/>
            <person name="Schleper C."/>
            <person name="Guy L."/>
            <person name="Ettema T.J."/>
        </authorList>
    </citation>
    <scope>NUCLEOTIDE SEQUENCE</scope>
</reference>